<comment type="similarity">
    <text evidence="2 8">Belongs to the glycosyl hydrolase 5 (cellulase A) family.</text>
</comment>
<evidence type="ECO:0000313" key="12">
    <source>
        <dbReference type="Proteomes" id="UP000053958"/>
    </source>
</evidence>
<dbReference type="EMBL" id="LASV01000329">
    <property type="protein sequence ID" value="KKA19681.1"/>
    <property type="molecule type" value="Genomic_DNA"/>
</dbReference>
<evidence type="ECO:0000256" key="9">
    <source>
        <dbReference type="SAM" id="SignalP"/>
    </source>
</evidence>
<evidence type="ECO:0000256" key="7">
    <source>
        <dbReference type="ARBA" id="ARBA00025192"/>
    </source>
</evidence>
<dbReference type="FunFam" id="3.20.20.80:FF:000078">
    <property type="entry name" value="Endo-beta-1,4-glucanase B"/>
    <property type="match status" value="1"/>
</dbReference>
<comment type="caution">
    <text evidence="11">The sequence shown here is derived from an EMBL/GenBank/DDBJ whole genome shotgun (WGS) entry which is preliminary data.</text>
</comment>
<dbReference type="InterPro" id="IPR001547">
    <property type="entry name" value="Glyco_hydro_5"/>
</dbReference>
<comment type="catalytic activity">
    <reaction evidence="1">
        <text>Endohydrolysis of (1-&gt;4)-beta-D-glucosidic linkages in cellulose, lichenin and cereal beta-D-glucans.</text>
        <dbReference type="EC" id="3.2.1.4"/>
    </reaction>
</comment>
<keyword evidence="6 8" id="KW-0326">Glycosidase</keyword>
<dbReference type="Pfam" id="PF00150">
    <property type="entry name" value="Cellulase"/>
    <property type="match status" value="1"/>
</dbReference>
<dbReference type="OrthoDB" id="5823761at2759"/>
<dbReference type="GO" id="GO:0009251">
    <property type="term" value="P:glucan catabolic process"/>
    <property type="evidence" value="ECO:0007669"/>
    <property type="project" value="TreeGrafter"/>
</dbReference>
<dbReference type="GeneID" id="25318639"/>
<dbReference type="RefSeq" id="XP_013326293.1">
    <property type="nucleotide sequence ID" value="XM_013470839.1"/>
</dbReference>
<evidence type="ECO:0000256" key="3">
    <source>
        <dbReference type="ARBA" id="ARBA00012601"/>
    </source>
</evidence>
<reference evidence="11 12" key="1">
    <citation type="submission" date="2015-04" db="EMBL/GenBank/DDBJ databases">
        <authorList>
            <person name="Heijne W.H."/>
            <person name="Fedorova N.D."/>
            <person name="Nierman W.C."/>
            <person name="Vollebregt A.W."/>
            <person name="Zhao Z."/>
            <person name="Wu L."/>
            <person name="Kumar M."/>
            <person name="Stam H."/>
            <person name="van den Berg M.A."/>
            <person name="Pel H.J."/>
        </authorList>
    </citation>
    <scope>NUCLEOTIDE SEQUENCE [LARGE SCALE GENOMIC DNA]</scope>
    <source>
        <strain evidence="11 12">CBS 393.64</strain>
    </source>
</reference>
<evidence type="ECO:0000256" key="8">
    <source>
        <dbReference type="RuleBase" id="RU361153"/>
    </source>
</evidence>
<evidence type="ECO:0000259" key="10">
    <source>
        <dbReference type="Pfam" id="PF00150"/>
    </source>
</evidence>
<evidence type="ECO:0000256" key="2">
    <source>
        <dbReference type="ARBA" id="ARBA00005641"/>
    </source>
</evidence>
<gene>
    <name evidence="11" type="ORF">T310_6337</name>
</gene>
<sequence length="335" mass="36825">MKFSRVVCGLTAAGGALAAPVKEKGIKKRASPFQWFGSNESGAEFGNNNIPGVEGTDYTFPNTSAIQILIDQGMNIFRVPFLMERMVPNQMTGPVDSAYFQGYSQVINYITSHGASAVIDPHNFGRYYNNIISSPSDFQTFWHTIASNFADNDNVIFDTNNEYHDMDESLVVQLNQAAIDGIRAAGATSQYIFVEGNSWTGAWTWTQVNDAMANLTDPQNKIVYEMHQYLDSDGSGTSDQCVNSTIGQDRVESATAWLKQNGKKAILGEYAGGANSVCETAVTGMLDYLANNTDVWTGAIWWAAGPWWGDYIFSMEPPSGIAYEQVLPLLKPYLE</sequence>
<dbReference type="EC" id="3.2.1.4" evidence="3"/>
<dbReference type="Proteomes" id="UP000053958">
    <property type="component" value="Unassembled WGS sequence"/>
</dbReference>
<feature type="domain" description="Glycoside hydrolase family 5" evidence="10">
    <location>
        <begin position="39"/>
        <end position="304"/>
    </location>
</feature>
<evidence type="ECO:0000256" key="1">
    <source>
        <dbReference type="ARBA" id="ARBA00000966"/>
    </source>
</evidence>
<dbReference type="AlphaFoldDB" id="A0A0F4YPC6"/>
<comment type="function">
    <text evidence="7">Has endoglucanase activity on substrates containing beta-1,4 glycosidic bonds, like in carboxymethylcellulose (CMC), hydroxyethylcellulose (HEC) and beta-glucan. Involved in the degradation of complex natural cellulosic substrates.</text>
</comment>
<feature type="chain" id="PRO_5002481939" description="cellulase" evidence="9">
    <location>
        <begin position="19"/>
        <end position="335"/>
    </location>
</feature>
<dbReference type="STRING" id="1408163.A0A0F4YPC6"/>
<proteinExistence type="inferred from homology"/>
<dbReference type="GO" id="GO:0008810">
    <property type="term" value="F:cellulase activity"/>
    <property type="evidence" value="ECO:0007669"/>
    <property type="project" value="UniProtKB-EC"/>
</dbReference>
<dbReference type="SUPFAM" id="SSF51445">
    <property type="entry name" value="(Trans)glycosidases"/>
    <property type="match status" value="1"/>
</dbReference>
<dbReference type="SMR" id="A0A0F4YPC6"/>
<keyword evidence="5 8" id="KW-0378">Hydrolase</keyword>
<evidence type="ECO:0000256" key="6">
    <source>
        <dbReference type="ARBA" id="ARBA00023295"/>
    </source>
</evidence>
<name>A0A0F4YPC6_RASE3</name>
<dbReference type="PANTHER" id="PTHR34142">
    <property type="entry name" value="ENDO-BETA-1,4-GLUCANASE A"/>
    <property type="match status" value="1"/>
</dbReference>
<dbReference type="Gene3D" id="3.20.20.80">
    <property type="entry name" value="Glycosidases"/>
    <property type="match status" value="1"/>
</dbReference>
<evidence type="ECO:0000313" key="11">
    <source>
        <dbReference type="EMBL" id="KKA19681.1"/>
    </source>
</evidence>
<organism evidence="11 12">
    <name type="scientific">Rasamsonia emersonii (strain ATCC 16479 / CBS 393.64 / IMI 116815)</name>
    <dbReference type="NCBI Taxonomy" id="1408163"/>
    <lineage>
        <taxon>Eukaryota</taxon>
        <taxon>Fungi</taxon>
        <taxon>Dikarya</taxon>
        <taxon>Ascomycota</taxon>
        <taxon>Pezizomycotina</taxon>
        <taxon>Eurotiomycetes</taxon>
        <taxon>Eurotiomycetidae</taxon>
        <taxon>Eurotiales</taxon>
        <taxon>Trichocomaceae</taxon>
        <taxon>Rasamsonia</taxon>
    </lineage>
</organism>
<dbReference type="InterPro" id="IPR017853">
    <property type="entry name" value="GH"/>
</dbReference>
<keyword evidence="12" id="KW-1185">Reference proteome</keyword>
<dbReference type="PANTHER" id="PTHR34142:SF1">
    <property type="entry name" value="GLYCOSIDE HYDROLASE FAMILY 5 DOMAIN-CONTAINING PROTEIN"/>
    <property type="match status" value="1"/>
</dbReference>
<accession>A0A0F4YPC6</accession>
<evidence type="ECO:0000256" key="5">
    <source>
        <dbReference type="ARBA" id="ARBA00022801"/>
    </source>
</evidence>
<evidence type="ECO:0000256" key="4">
    <source>
        <dbReference type="ARBA" id="ARBA00022729"/>
    </source>
</evidence>
<keyword evidence="4 9" id="KW-0732">Signal</keyword>
<feature type="signal peptide" evidence="9">
    <location>
        <begin position="1"/>
        <end position="18"/>
    </location>
</feature>
<protein>
    <recommendedName>
        <fullName evidence="3">cellulase</fullName>
        <ecNumber evidence="3">3.2.1.4</ecNumber>
    </recommendedName>
</protein>